<evidence type="ECO:0008006" key="3">
    <source>
        <dbReference type="Google" id="ProtNLM"/>
    </source>
</evidence>
<accession>A0A4C1ZE18</accession>
<dbReference type="Proteomes" id="UP000299102">
    <property type="component" value="Unassembled WGS sequence"/>
</dbReference>
<dbReference type="EMBL" id="BGZK01001749">
    <property type="protein sequence ID" value="GBP85632.1"/>
    <property type="molecule type" value="Genomic_DNA"/>
</dbReference>
<reference evidence="1 2" key="1">
    <citation type="journal article" date="2019" name="Commun. Biol.">
        <title>The bagworm genome reveals a unique fibroin gene that provides high tensile strength.</title>
        <authorList>
            <person name="Kono N."/>
            <person name="Nakamura H."/>
            <person name="Ohtoshi R."/>
            <person name="Tomita M."/>
            <person name="Numata K."/>
            <person name="Arakawa K."/>
        </authorList>
    </citation>
    <scope>NUCLEOTIDE SEQUENCE [LARGE SCALE GENOMIC DNA]</scope>
</reference>
<sequence length="126" mass="14329">MCVRDILLLTDKSVTYQQIQTSLSIGTSQVHKILHEYLAVRKLCIWWVPHNLTKTQKLRRANWYRDMMHVFAGGDLNAVYNIVSGSAVFSFNAPETLKSQRSLTLVFSVRPNAVAAAPAYRCLRFA</sequence>
<evidence type="ECO:0000313" key="2">
    <source>
        <dbReference type="Proteomes" id="UP000299102"/>
    </source>
</evidence>
<dbReference type="AlphaFoldDB" id="A0A4C1ZE18"/>
<dbReference type="OrthoDB" id="10017160at2759"/>
<organism evidence="1 2">
    <name type="scientific">Eumeta variegata</name>
    <name type="common">Bagworm moth</name>
    <name type="synonym">Eumeta japonica</name>
    <dbReference type="NCBI Taxonomy" id="151549"/>
    <lineage>
        <taxon>Eukaryota</taxon>
        <taxon>Metazoa</taxon>
        <taxon>Ecdysozoa</taxon>
        <taxon>Arthropoda</taxon>
        <taxon>Hexapoda</taxon>
        <taxon>Insecta</taxon>
        <taxon>Pterygota</taxon>
        <taxon>Neoptera</taxon>
        <taxon>Endopterygota</taxon>
        <taxon>Lepidoptera</taxon>
        <taxon>Glossata</taxon>
        <taxon>Ditrysia</taxon>
        <taxon>Tineoidea</taxon>
        <taxon>Psychidae</taxon>
        <taxon>Oiketicinae</taxon>
        <taxon>Eumeta</taxon>
    </lineage>
</organism>
<protein>
    <recommendedName>
        <fullName evidence="3">Mariner Mos1 transposase</fullName>
    </recommendedName>
</protein>
<comment type="caution">
    <text evidence="1">The sequence shown here is derived from an EMBL/GenBank/DDBJ whole genome shotgun (WGS) entry which is preliminary data.</text>
</comment>
<proteinExistence type="predicted"/>
<name>A0A4C1ZE18_EUMVA</name>
<gene>
    <name evidence="1" type="ORF">EVAR_62619_1</name>
</gene>
<evidence type="ECO:0000313" key="1">
    <source>
        <dbReference type="EMBL" id="GBP85632.1"/>
    </source>
</evidence>
<keyword evidence="2" id="KW-1185">Reference proteome</keyword>